<feature type="region of interest" description="Disordered" evidence="1">
    <location>
        <begin position="283"/>
        <end position="308"/>
    </location>
</feature>
<dbReference type="AlphaFoldDB" id="A0AAW0QZ54"/>
<comment type="caution">
    <text evidence="3">The sequence shown here is derived from an EMBL/GenBank/DDBJ whole genome shotgun (WGS) entry which is preliminary data.</text>
</comment>
<keyword evidence="4" id="KW-1185">Reference proteome</keyword>
<dbReference type="EMBL" id="JAQQWP010000004">
    <property type="protein sequence ID" value="KAK8120240.1"/>
    <property type="molecule type" value="Genomic_DNA"/>
</dbReference>
<keyword evidence="2" id="KW-0472">Membrane</keyword>
<protein>
    <submittedName>
        <fullName evidence="3">Uncharacterized protein</fullName>
    </submittedName>
</protein>
<dbReference type="Proteomes" id="UP001392437">
    <property type="component" value="Unassembled WGS sequence"/>
</dbReference>
<organism evidence="3 4">
    <name type="scientific">Apiospora kogelbergensis</name>
    <dbReference type="NCBI Taxonomy" id="1337665"/>
    <lineage>
        <taxon>Eukaryota</taxon>
        <taxon>Fungi</taxon>
        <taxon>Dikarya</taxon>
        <taxon>Ascomycota</taxon>
        <taxon>Pezizomycotina</taxon>
        <taxon>Sordariomycetes</taxon>
        <taxon>Xylariomycetidae</taxon>
        <taxon>Amphisphaeriales</taxon>
        <taxon>Apiosporaceae</taxon>
        <taxon>Apiospora</taxon>
    </lineage>
</organism>
<accession>A0AAW0QZ54</accession>
<reference evidence="3 4" key="1">
    <citation type="submission" date="2023-01" db="EMBL/GenBank/DDBJ databases">
        <title>Analysis of 21 Apiospora genomes using comparative genomics revels a genus with tremendous synthesis potential of carbohydrate active enzymes and secondary metabolites.</title>
        <authorList>
            <person name="Sorensen T."/>
        </authorList>
    </citation>
    <scope>NUCLEOTIDE SEQUENCE [LARGE SCALE GENOMIC DNA]</scope>
    <source>
        <strain evidence="3 4">CBS 117206</strain>
    </source>
</reference>
<gene>
    <name evidence="3" type="ORF">PG999_004360</name>
</gene>
<feature type="transmembrane region" description="Helical" evidence="2">
    <location>
        <begin position="159"/>
        <end position="180"/>
    </location>
</feature>
<keyword evidence="2" id="KW-1133">Transmembrane helix</keyword>
<sequence>MVPGLPMVLAWANFHSSFYDILLNRDVKTRASLVGSIARNVTQSSIVWLPPEDISEGNPNRLFAVQLWGLARGTVCNSPSFNFKPRSPDTPSESLPPGPLVTTATSWDNEAFRIIATIAPPFATGVEPSYSSALLPTSTTTSGPEPTEEPAKQKNTATIVVGAVIGTLVVALLIVSGLLWRAKRKRAKERGIPLPDGDNEPQPITHDPMAELGDEIPKAEVAAEMQGDQEMLYEMTALTDKPVYEMLTTLAPIELPAELPTEVLARHAGVARCLSMVSDMTTDSRSLLGRGQVSPATIDPRANPLAKS</sequence>
<evidence type="ECO:0000256" key="2">
    <source>
        <dbReference type="SAM" id="Phobius"/>
    </source>
</evidence>
<evidence type="ECO:0000256" key="1">
    <source>
        <dbReference type="SAM" id="MobiDB-lite"/>
    </source>
</evidence>
<evidence type="ECO:0000313" key="4">
    <source>
        <dbReference type="Proteomes" id="UP001392437"/>
    </source>
</evidence>
<evidence type="ECO:0000313" key="3">
    <source>
        <dbReference type="EMBL" id="KAK8120240.1"/>
    </source>
</evidence>
<feature type="region of interest" description="Disordered" evidence="1">
    <location>
        <begin position="129"/>
        <end position="154"/>
    </location>
</feature>
<proteinExistence type="predicted"/>
<keyword evidence="2" id="KW-0812">Transmembrane</keyword>
<name>A0AAW0QZ54_9PEZI</name>
<feature type="compositionally biased region" description="Low complexity" evidence="1">
    <location>
        <begin position="129"/>
        <end position="145"/>
    </location>
</feature>